<name>A0A8H5BVN4_9AGAR</name>
<reference evidence="1 2" key="1">
    <citation type="journal article" date="2020" name="ISME J.">
        <title>Uncovering the hidden diversity of litter-decomposition mechanisms in mushroom-forming fungi.</title>
        <authorList>
            <person name="Floudas D."/>
            <person name="Bentzer J."/>
            <person name="Ahren D."/>
            <person name="Johansson T."/>
            <person name="Persson P."/>
            <person name="Tunlid A."/>
        </authorList>
    </citation>
    <scope>NUCLEOTIDE SEQUENCE [LARGE SCALE GENOMIC DNA]</scope>
    <source>
        <strain evidence="1 2">CBS 101986</strain>
    </source>
</reference>
<organism evidence="1 2">
    <name type="scientific">Psilocybe cf. subviscida</name>
    <dbReference type="NCBI Taxonomy" id="2480587"/>
    <lineage>
        <taxon>Eukaryota</taxon>
        <taxon>Fungi</taxon>
        <taxon>Dikarya</taxon>
        <taxon>Basidiomycota</taxon>
        <taxon>Agaricomycotina</taxon>
        <taxon>Agaricomycetes</taxon>
        <taxon>Agaricomycetidae</taxon>
        <taxon>Agaricales</taxon>
        <taxon>Agaricineae</taxon>
        <taxon>Strophariaceae</taxon>
        <taxon>Psilocybe</taxon>
    </lineage>
</organism>
<evidence type="ECO:0000313" key="1">
    <source>
        <dbReference type="EMBL" id="KAF5330285.1"/>
    </source>
</evidence>
<keyword evidence="2" id="KW-1185">Reference proteome</keyword>
<evidence type="ECO:0000313" key="2">
    <source>
        <dbReference type="Proteomes" id="UP000567179"/>
    </source>
</evidence>
<gene>
    <name evidence="1" type="ORF">D9619_006078</name>
</gene>
<dbReference type="AlphaFoldDB" id="A0A8H5BVN4"/>
<dbReference type="SUPFAM" id="SSF48695">
    <property type="entry name" value="Multiheme cytochromes"/>
    <property type="match status" value="1"/>
</dbReference>
<comment type="caution">
    <text evidence="1">The sequence shown here is derived from an EMBL/GenBank/DDBJ whole genome shotgun (WGS) entry which is preliminary data.</text>
</comment>
<proteinExistence type="predicted"/>
<dbReference type="OrthoDB" id="3065122at2759"/>
<dbReference type="InterPro" id="IPR036280">
    <property type="entry name" value="Multihaem_cyt_sf"/>
</dbReference>
<dbReference type="Proteomes" id="UP000567179">
    <property type="component" value="Unassembled WGS sequence"/>
</dbReference>
<dbReference type="EMBL" id="JAACJJ010000001">
    <property type="protein sequence ID" value="KAF5330285.1"/>
    <property type="molecule type" value="Genomic_DNA"/>
</dbReference>
<protein>
    <submittedName>
        <fullName evidence="1">Uncharacterized protein</fullName>
    </submittedName>
</protein>
<accession>A0A8H5BVN4</accession>
<sequence>MSAWFSQRLQEIEEQKVSDICERGNLVVEHAKKLGWTEEFQLSPDAVEVLKQDDAVRKACTKNLTKKALKNLEATINEVLEGVQIERLSTTVDALLRKRLPLLKEISQECRKTLSPAHATPSTRQLFELPSVRDLILNTPDTVEMNIAHIQPVVHDFATLVGEWRAQMDKNLIDLIKEGYGPGRVVDKDTILDLASTTFICSTGCSGGTEPIGYPRALSHACMRKPYGSRKAGKLLTPLEHAEGTTLRNVLDEGGWNYFGSLTFSPELSAMLGDIVELSGLKRDTTTRAEMDAANPIFECLTCHKGSKGRAVMSWWSTMKHWHKGHEAHPKMKLRVIENPKEAELLRRELTVQQEKDAASTISSVCAGCHLEESSVNLKTHWKKVHGKTAVDGDILPQIDSGYSCENYYAWPPRDDDEHALIPGTEIWGDQSADSVDDGAAFLEFVTAFFRSEVELSSTSIAAQFLPAPIDTASESFLFDDQ</sequence>